<dbReference type="InterPro" id="IPR001138">
    <property type="entry name" value="Zn2Cys6_DnaBD"/>
</dbReference>
<evidence type="ECO:0000256" key="1">
    <source>
        <dbReference type="ARBA" id="ARBA00004123"/>
    </source>
</evidence>
<protein>
    <recommendedName>
        <fullName evidence="7">Zn(2)-C6 fungal-type domain-containing protein</fullName>
    </recommendedName>
</protein>
<feature type="compositionally biased region" description="Low complexity" evidence="6">
    <location>
        <begin position="1004"/>
        <end position="1018"/>
    </location>
</feature>
<feature type="region of interest" description="Disordered" evidence="6">
    <location>
        <begin position="896"/>
        <end position="945"/>
    </location>
</feature>
<evidence type="ECO:0000256" key="5">
    <source>
        <dbReference type="ARBA" id="ARBA00023242"/>
    </source>
</evidence>
<feature type="domain" description="Zn(2)-C6 fungal-type" evidence="7">
    <location>
        <begin position="253"/>
        <end position="287"/>
    </location>
</feature>
<evidence type="ECO:0000256" key="4">
    <source>
        <dbReference type="ARBA" id="ARBA00023163"/>
    </source>
</evidence>
<keyword evidence="2" id="KW-0805">Transcription regulation</keyword>
<accession>A0ABR0BVL8</accession>
<dbReference type="PANTHER" id="PTHR31845">
    <property type="entry name" value="FINGER DOMAIN PROTEIN, PUTATIVE-RELATED"/>
    <property type="match status" value="1"/>
</dbReference>
<feature type="compositionally biased region" description="Basic and acidic residues" evidence="6">
    <location>
        <begin position="115"/>
        <end position="137"/>
    </location>
</feature>
<evidence type="ECO:0000256" key="6">
    <source>
        <dbReference type="SAM" id="MobiDB-lite"/>
    </source>
</evidence>
<dbReference type="PROSITE" id="PS50048">
    <property type="entry name" value="ZN2_CY6_FUNGAL_2"/>
    <property type="match status" value="1"/>
</dbReference>
<feature type="compositionally biased region" description="Low complexity" evidence="6">
    <location>
        <begin position="896"/>
        <end position="911"/>
    </location>
</feature>
<comment type="subcellular location">
    <subcellularLocation>
        <location evidence="1">Nucleus</location>
    </subcellularLocation>
</comment>
<sequence>MGAWATSAGGVGTREARLADGSATHHDDALGQDSITTKTTTPGDVALHGKRVNAVGGLLKRAVATTLTTITTTTQNPPSSAQLSPAARLETFSTEVSVRLSLPSPRTEARSPAVHPDRPARDPARQKEGGDADETRPRARAATTTAGNGKGAGREMASPGDMAGAARPAQRNPSMASQGAESEDSSAESTATTTTRGTPNEDDVHDQQRPPPLPPQQQSQHAPQQPPTQQQQQQHGEGTAPAASAEEAKKARACEACRGLKVRCEPDPGNEDGPCKRCRKAGRSCVVTAPTRKRQKKTDSRVSELEKKIDALTASLQARAAGGTTAGPGPGAVGTTGSLAQAHQYQQAQQQPTAPAPVDRPAGDALATIWGNGASGGLARSWSADSQPKPPPPPQQQQQSRYQPHRPSVFDEPLVTAGQKRKASSPSDHREGSSDDTASANAGSGSGAGAWASLAPRSTEGDIVDRGLISMEKAAELFSRYKESMIRHLPAVVFPPRMSVMELRRTKPYLFLAVMAAASSEMHGLQRVLHKDLMLLFAHKIVVAGEKNLELVQALHVAVIWYWPPEHFEELKFYQLVHMAAVMALDIGLGKKAPPRRSVPPFSWREHQFRRQPQPDPTSIECRRAWLTCHYLAANTSIALHRPNLVRWSPFMTECVEVLETSPDAAPTDKYLCHLVWTHRMGEEIGIQFSMDDPATTVNILDARTQYALRVLERDLDRYRDSVPKEMMQPTLKISFHLLSLYMHELVLHTQTPTDGFRPPFNTEVIKDGMLDSETLSAAHINALSACLIAVDGIFSTFLGMDVLNIRCLPVFTFVRVAYGVVVLMKMYFSASNPQSELGKVINKDNMRVEFYLDALLEKFRVTAADDRCRPAAKFLIVLAMLRSWFLKQGKTEGSGPAAAAVGTPAPSSRTGGAGGGDGPGSSSRTSLTPPEAPLIPPPRHGMNTPLQVLSEVAMGHEANTASTGPSRQGMMNHLPNMRQTPQPLFHDTVPGVGTPTVANASTDQQSADPTDSAASSSMGTVTTAAPQQPPQYPPPWMGPHQHQHQQQGGPTPLPGPDMMDLSAGLPPGVDLENLGFNMDPNDILFEGGAARIMNEPWFNDVFQGLPDPNFFQF</sequence>
<feature type="region of interest" description="Disordered" evidence="6">
    <location>
        <begin position="1"/>
        <end position="42"/>
    </location>
</feature>
<keyword evidence="5" id="KW-0539">Nucleus</keyword>
<feature type="region of interest" description="Disordered" evidence="6">
    <location>
        <begin position="320"/>
        <end position="453"/>
    </location>
</feature>
<dbReference type="InterPro" id="IPR051089">
    <property type="entry name" value="prtT"/>
</dbReference>
<dbReference type="Gene3D" id="4.10.240.10">
    <property type="entry name" value="Zn(2)-C6 fungal-type DNA-binding domain"/>
    <property type="match status" value="1"/>
</dbReference>
<dbReference type="PROSITE" id="PS00463">
    <property type="entry name" value="ZN2_CY6_FUNGAL_1"/>
    <property type="match status" value="1"/>
</dbReference>
<dbReference type="Proteomes" id="UP001287286">
    <property type="component" value="Unassembled WGS sequence"/>
</dbReference>
<feature type="region of interest" description="Disordered" evidence="6">
    <location>
        <begin position="996"/>
        <end position="1055"/>
    </location>
</feature>
<feature type="compositionally biased region" description="Pro residues" evidence="6">
    <location>
        <begin position="931"/>
        <end position="940"/>
    </location>
</feature>
<feature type="compositionally biased region" description="Basic and acidic residues" evidence="6">
    <location>
        <begin position="14"/>
        <end position="29"/>
    </location>
</feature>
<feature type="compositionally biased region" description="Low complexity" evidence="6">
    <location>
        <begin position="1039"/>
        <end position="1051"/>
    </location>
</feature>
<name>A0ABR0BVL8_PURLI</name>
<feature type="compositionally biased region" description="Basic and acidic residues" evidence="6">
    <location>
        <begin position="246"/>
        <end position="255"/>
    </location>
</feature>
<dbReference type="SMART" id="SM00066">
    <property type="entry name" value="GAL4"/>
    <property type="match status" value="1"/>
</dbReference>
<keyword evidence="9" id="KW-1185">Reference proteome</keyword>
<evidence type="ECO:0000259" key="7">
    <source>
        <dbReference type="PROSITE" id="PS50048"/>
    </source>
</evidence>
<evidence type="ECO:0000313" key="8">
    <source>
        <dbReference type="EMBL" id="KAK4088154.1"/>
    </source>
</evidence>
<feature type="compositionally biased region" description="Polar residues" evidence="6">
    <location>
        <begin position="33"/>
        <end position="42"/>
    </location>
</feature>
<dbReference type="EMBL" id="JAWRVI010000027">
    <property type="protein sequence ID" value="KAK4088154.1"/>
    <property type="molecule type" value="Genomic_DNA"/>
</dbReference>
<evidence type="ECO:0000313" key="9">
    <source>
        <dbReference type="Proteomes" id="UP001287286"/>
    </source>
</evidence>
<dbReference type="CDD" id="cd00067">
    <property type="entry name" value="GAL4"/>
    <property type="match status" value="1"/>
</dbReference>
<dbReference type="InterPro" id="IPR036864">
    <property type="entry name" value="Zn2-C6_fun-type_DNA-bd_sf"/>
</dbReference>
<dbReference type="PANTHER" id="PTHR31845:SF39">
    <property type="entry name" value="TRANSCRIPTION FACTOR PBCR-RELATED"/>
    <property type="match status" value="1"/>
</dbReference>
<feature type="compositionally biased region" description="Low complexity" evidence="6">
    <location>
        <begin position="216"/>
        <end position="245"/>
    </location>
</feature>
<evidence type="ECO:0000256" key="2">
    <source>
        <dbReference type="ARBA" id="ARBA00023015"/>
    </source>
</evidence>
<reference evidence="8 9" key="1">
    <citation type="journal article" date="2024" name="Microbiol. Resour. Announc.">
        <title>Genome annotations for the ascomycete fungi Trichoderma harzianum, Trichoderma aggressivum, and Purpureocillium lilacinum.</title>
        <authorList>
            <person name="Beijen E.P.W."/>
            <person name="Ohm R.A."/>
        </authorList>
    </citation>
    <scope>NUCLEOTIDE SEQUENCE [LARGE SCALE GENOMIC DNA]</scope>
    <source>
        <strain evidence="8 9">CBS 150709</strain>
    </source>
</reference>
<feature type="compositionally biased region" description="Low complexity" evidence="6">
    <location>
        <begin position="435"/>
        <end position="453"/>
    </location>
</feature>
<evidence type="ECO:0000256" key="3">
    <source>
        <dbReference type="ARBA" id="ARBA00023125"/>
    </source>
</evidence>
<feature type="region of interest" description="Disordered" evidence="6">
    <location>
        <begin position="97"/>
        <end position="282"/>
    </location>
</feature>
<keyword evidence="4" id="KW-0804">Transcription</keyword>
<keyword evidence="3" id="KW-0238">DNA-binding</keyword>
<dbReference type="CDD" id="cd12148">
    <property type="entry name" value="fungal_TF_MHR"/>
    <property type="match status" value="1"/>
</dbReference>
<organism evidence="8 9">
    <name type="scientific">Purpureocillium lilacinum</name>
    <name type="common">Paecilomyces lilacinus</name>
    <dbReference type="NCBI Taxonomy" id="33203"/>
    <lineage>
        <taxon>Eukaryota</taxon>
        <taxon>Fungi</taxon>
        <taxon>Dikarya</taxon>
        <taxon>Ascomycota</taxon>
        <taxon>Pezizomycotina</taxon>
        <taxon>Sordariomycetes</taxon>
        <taxon>Hypocreomycetidae</taxon>
        <taxon>Hypocreales</taxon>
        <taxon>Ophiocordycipitaceae</taxon>
        <taxon>Purpureocillium</taxon>
    </lineage>
</organism>
<dbReference type="Pfam" id="PF00172">
    <property type="entry name" value="Zn_clus"/>
    <property type="match status" value="1"/>
</dbReference>
<comment type="caution">
    <text evidence="8">The sequence shown here is derived from an EMBL/GenBank/DDBJ whole genome shotgun (WGS) entry which is preliminary data.</text>
</comment>
<proteinExistence type="predicted"/>
<feature type="compositionally biased region" description="Pro residues" evidence="6">
    <location>
        <begin position="1028"/>
        <end position="1038"/>
    </location>
</feature>
<feature type="compositionally biased region" description="Low complexity" evidence="6">
    <location>
        <begin position="335"/>
        <end position="357"/>
    </location>
</feature>
<gene>
    <name evidence="8" type="ORF">Purlil1_7633</name>
</gene>
<feature type="compositionally biased region" description="Gly residues" evidence="6">
    <location>
        <begin position="324"/>
        <end position="334"/>
    </location>
</feature>
<dbReference type="SUPFAM" id="SSF57701">
    <property type="entry name" value="Zn2/Cys6 DNA-binding domain"/>
    <property type="match status" value="1"/>
</dbReference>